<name>A0A9P6EC35_9AGAR</name>
<dbReference type="EMBL" id="MU157868">
    <property type="protein sequence ID" value="KAF9526706.1"/>
    <property type="molecule type" value="Genomic_DNA"/>
</dbReference>
<feature type="region of interest" description="Disordered" evidence="1">
    <location>
        <begin position="1"/>
        <end position="110"/>
    </location>
</feature>
<evidence type="ECO:0000313" key="3">
    <source>
        <dbReference type="Proteomes" id="UP000807306"/>
    </source>
</evidence>
<comment type="caution">
    <text evidence="2">The sequence shown here is derived from an EMBL/GenBank/DDBJ whole genome shotgun (WGS) entry which is preliminary data.</text>
</comment>
<evidence type="ECO:0000313" key="2">
    <source>
        <dbReference type="EMBL" id="KAF9526706.1"/>
    </source>
</evidence>
<dbReference type="Proteomes" id="UP000807306">
    <property type="component" value="Unassembled WGS sequence"/>
</dbReference>
<evidence type="ECO:0000256" key="1">
    <source>
        <dbReference type="SAM" id="MobiDB-lite"/>
    </source>
</evidence>
<reference evidence="2" key="1">
    <citation type="submission" date="2020-11" db="EMBL/GenBank/DDBJ databases">
        <authorList>
            <consortium name="DOE Joint Genome Institute"/>
            <person name="Ahrendt S."/>
            <person name="Riley R."/>
            <person name="Andreopoulos W."/>
            <person name="Labutti K."/>
            <person name="Pangilinan J."/>
            <person name="Ruiz-Duenas F.J."/>
            <person name="Barrasa J.M."/>
            <person name="Sanchez-Garcia M."/>
            <person name="Camarero S."/>
            <person name="Miyauchi S."/>
            <person name="Serrano A."/>
            <person name="Linde D."/>
            <person name="Babiker R."/>
            <person name="Drula E."/>
            <person name="Ayuso-Fernandez I."/>
            <person name="Pacheco R."/>
            <person name="Padilla G."/>
            <person name="Ferreira P."/>
            <person name="Barriuso J."/>
            <person name="Kellner H."/>
            <person name="Castanera R."/>
            <person name="Alfaro M."/>
            <person name="Ramirez L."/>
            <person name="Pisabarro A.G."/>
            <person name="Kuo A."/>
            <person name="Tritt A."/>
            <person name="Lipzen A."/>
            <person name="He G."/>
            <person name="Yan M."/>
            <person name="Ng V."/>
            <person name="Cullen D."/>
            <person name="Martin F."/>
            <person name="Rosso M.-N."/>
            <person name="Henrissat B."/>
            <person name="Hibbett D."/>
            <person name="Martinez A.T."/>
            <person name="Grigoriev I.V."/>
        </authorList>
    </citation>
    <scope>NUCLEOTIDE SEQUENCE</scope>
    <source>
        <strain evidence="2">CBS 506.95</strain>
    </source>
</reference>
<dbReference type="AlphaFoldDB" id="A0A9P6EC35"/>
<feature type="compositionally biased region" description="Polar residues" evidence="1">
    <location>
        <begin position="84"/>
        <end position="110"/>
    </location>
</feature>
<proteinExistence type="predicted"/>
<sequence>MAGDSPTRGGFRKTPPVPTYIRISPLKLPGPSRPALRRQPPHDSPVSKIPVPKVKRPSFRPKPEVDDPFISPEPVERGPLRSDSGASVPTLSTDDSVVEETTISDSDSVF</sequence>
<accession>A0A9P6EC35</accession>
<gene>
    <name evidence="2" type="ORF">CPB83DRAFT_857327</name>
</gene>
<organism evidence="2 3">
    <name type="scientific">Crepidotus variabilis</name>
    <dbReference type="NCBI Taxonomy" id="179855"/>
    <lineage>
        <taxon>Eukaryota</taxon>
        <taxon>Fungi</taxon>
        <taxon>Dikarya</taxon>
        <taxon>Basidiomycota</taxon>
        <taxon>Agaricomycotina</taxon>
        <taxon>Agaricomycetes</taxon>
        <taxon>Agaricomycetidae</taxon>
        <taxon>Agaricales</taxon>
        <taxon>Agaricineae</taxon>
        <taxon>Crepidotaceae</taxon>
        <taxon>Crepidotus</taxon>
    </lineage>
</organism>
<keyword evidence="3" id="KW-1185">Reference proteome</keyword>
<protein>
    <submittedName>
        <fullName evidence="2">Uncharacterized protein</fullName>
    </submittedName>
</protein>